<evidence type="ECO:0000256" key="2">
    <source>
        <dbReference type="ARBA" id="ARBA00022475"/>
    </source>
</evidence>
<keyword evidence="12" id="KW-1185">Reference proteome</keyword>
<dbReference type="AlphaFoldDB" id="A0A1W0X813"/>
<evidence type="ECO:0000256" key="8">
    <source>
        <dbReference type="ARBA" id="ARBA00023224"/>
    </source>
</evidence>
<dbReference type="Gene3D" id="1.20.1070.10">
    <property type="entry name" value="Rhodopsin 7-helix transmembrane proteins"/>
    <property type="match status" value="1"/>
</dbReference>
<keyword evidence="7" id="KW-0675">Receptor</keyword>
<feature type="domain" description="G-protein coupled receptors family 1 profile" evidence="10">
    <location>
        <begin position="60"/>
        <end position="232"/>
    </location>
</feature>
<evidence type="ECO:0000256" key="1">
    <source>
        <dbReference type="ARBA" id="ARBA00004651"/>
    </source>
</evidence>
<feature type="transmembrane region" description="Helical" evidence="9">
    <location>
        <begin position="162"/>
        <end position="182"/>
    </location>
</feature>
<dbReference type="PANTHER" id="PTHR24249:SF372">
    <property type="entry name" value="G-PROTEIN COUPLED RECEPTORS FAMILY 1 PROFILE DOMAIN-CONTAINING PROTEIN"/>
    <property type="match status" value="1"/>
</dbReference>
<feature type="transmembrane region" description="Helical" evidence="9">
    <location>
        <begin position="206"/>
        <end position="231"/>
    </location>
</feature>
<sequence>MDYFNITSKLLQYSYIINHLNNSPRYSNLSRPVEPHVYYHKSVLFWLSIVLSGNFFGILANSVIAVTTLTYKPIRTCSSSSLIAHCAILDIIRSTFAYPGASLLGYLTPFYGFPVGGCRYFGGMISLINYTTNWAYCCLAGHRLCATILPHHYRFLIRTRSLISINLLPWIISIILLALPFFEAGSMVKFVLTAPWSSCQVGPLDAAAAMAILGLGTYFPCALCVGCYVTILIQAKMTALRCHSIGIAVNLINTDNISSSPQPIHQRRYEMCRMLFGSSLWTLASTLFLPAALSWFPDPFFADNYPAQIFMRLPQYLASAFNPV</sequence>
<evidence type="ECO:0000256" key="5">
    <source>
        <dbReference type="ARBA" id="ARBA00023040"/>
    </source>
</evidence>
<evidence type="ECO:0000313" key="12">
    <source>
        <dbReference type="Proteomes" id="UP000192578"/>
    </source>
</evidence>
<reference evidence="12" key="1">
    <citation type="submission" date="2017-01" db="EMBL/GenBank/DDBJ databases">
        <title>Comparative genomics of anhydrobiosis in the tardigrade Hypsibius dujardini.</title>
        <authorList>
            <person name="Yoshida Y."/>
            <person name="Koutsovoulos G."/>
            <person name="Laetsch D."/>
            <person name="Stevens L."/>
            <person name="Kumar S."/>
            <person name="Horikawa D."/>
            <person name="Ishino K."/>
            <person name="Komine S."/>
            <person name="Tomita M."/>
            <person name="Blaxter M."/>
            <person name="Arakawa K."/>
        </authorList>
    </citation>
    <scope>NUCLEOTIDE SEQUENCE [LARGE SCALE GENOMIC DNA]</scope>
    <source>
        <strain evidence="12">Z151</strain>
    </source>
</reference>
<keyword evidence="5" id="KW-0297">G-protein coupled receptor</keyword>
<dbReference type="EMBL" id="MTYJ01000010">
    <property type="protein sequence ID" value="OQV23643.1"/>
    <property type="molecule type" value="Genomic_DNA"/>
</dbReference>
<keyword evidence="6 9" id="KW-0472">Membrane</keyword>
<proteinExistence type="predicted"/>
<keyword evidence="8" id="KW-0807">Transducer</keyword>
<keyword evidence="3 9" id="KW-0812">Transmembrane</keyword>
<evidence type="ECO:0000259" key="10">
    <source>
        <dbReference type="PROSITE" id="PS50262"/>
    </source>
</evidence>
<feature type="transmembrane region" description="Helical" evidence="9">
    <location>
        <begin position="43"/>
        <end position="66"/>
    </location>
</feature>
<comment type="subcellular location">
    <subcellularLocation>
        <location evidence="1">Cell membrane</location>
        <topology evidence="1">Multi-pass membrane protein</topology>
    </subcellularLocation>
</comment>
<dbReference type="Pfam" id="PF00001">
    <property type="entry name" value="7tm_1"/>
    <property type="match status" value="1"/>
</dbReference>
<dbReference type="InterPro" id="IPR050569">
    <property type="entry name" value="TAAR"/>
</dbReference>
<dbReference type="InterPro" id="IPR000276">
    <property type="entry name" value="GPCR_Rhodpsn"/>
</dbReference>
<dbReference type="PANTHER" id="PTHR24249">
    <property type="entry name" value="HISTAMINE RECEPTOR-RELATED G-PROTEIN COUPLED RECEPTOR"/>
    <property type="match status" value="1"/>
</dbReference>
<organism evidence="11 12">
    <name type="scientific">Hypsibius exemplaris</name>
    <name type="common">Freshwater tardigrade</name>
    <dbReference type="NCBI Taxonomy" id="2072580"/>
    <lineage>
        <taxon>Eukaryota</taxon>
        <taxon>Metazoa</taxon>
        <taxon>Ecdysozoa</taxon>
        <taxon>Tardigrada</taxon>
        <taxon>Eutardigrada</taxon>
        <taxon>Parachela</taxon>
        <taxon>Hypsibioidea</taxon>
        <taxon>Hypsibiidae</taxon>
        <taxon>Hypsibius</taxon>
    </lineage>
</organism>
<feature type="transmembrane region" description="Helical" evidence="9">
    <location>
        <begin position="274"/>
        <end position="296"/>
    </location>
</feature>
<dbReference type="CDD" id="cd00637">
    <property type="entry name" value="7tm_classA_rhodopsin-like"/>
    <property type="match status" value="1"/>
</dbReference>
<dbReference type="PROSITE" id="PS50262">
    <property type="entry name" value="G_PROTEIN_RECEP_F1_2"/>
    <property type="match status" value="1"/>
</dbReference>
<evidence type="ECO:0000256" key="7">
    <source>
        <dbReference type="ARBA" id="ARBA00023170"/>
    </source>
</evidence>
<dbReference type="SUPFAM" id="SSF81321">
    <property type="entry name" value="Family A G protein-coupled receptor-like"/>
    <property type="match status" value="1"/>
</dbReference>
<evidence type="ECO:0000256" key="4">
    <source>
        <dbReference type="ARBA" id="ARBA00022989"/>
    </source>
</evidence>
<evidence type="ECO:0000256" key="6">
    <source>
        <dbReference type="ARBA" id="ARBA00023136"/>
    </source>
</evidence>
<evidence type="ECO:0000313" key="11">
    <source>
        <dbReference type="EMBL" id="OQV23643.1"/>
    </source>
</evidence>
<gene>
    <name evidence="11" type="ORF">BV898_02386</name>
</gene>
<keyword evidence="2" id="KW-1003">Cell membrane</keyword>
<dbReference type="Proteomes" id="UP000192578">
    <property type="component" value="Unassembled WGS sequence"/>
</dbReference>
<dbReference type="GO" id="GO:0005886">
    <property type="term" value="C:plasma membrane"/>
    <property type="evidence" value="ECO:0007669"/>
    <property type="project" value="UniProtKB-SubCell"/>
</dbReference>
<accession>A0A1W0X813</accession>
<dbReference type="InterPro" id="IPR017452">
    <property type="entry name" value="GPCR_Rhodpsn_7TM"/>
</dbReference>
<dbReference type="GO" id="GO:0004930">
    <property type="term" value="F:G protein-coupled receptor activity"/>
    <property type="evidence" value="ECO:0007669"/>
    <property type="project" value="UniProtKB-KW"/>
</dbReference>
<keyword evidence="4 9" id="KW-1133">Transmembrane helix</keyword>
<evidence type="ECO:0000256" key="3">
    <source>
        <dbReference type="ARBA" id="ARBA00022692"/>
    </source>
</evidence>
<name>A0A1W0X813_HYPEX</name>
<protein>
    <recommendedName>
        <fullName evidence="10">G-protein coupled receptors family 1 profile domain-containing protein</fullName>
    </recommendedName>
</protein>
<comment type="caution">
    <text evidence="11">The sequence shown here is derived from an EMBL/GenBank/DDBJ whole genome shotgun (WGS) entry which is preliminary data.</text>
</comment>
<evidence type="ECO:0000256" key="9">
    <source>
        <dbReference type="SAM" id="Phobius"/>
    </source>
</evidence>